<feature type="region of interest" description="Disordered" evidence="10">
    <location>
        <begin position="162"/>
        <end position="185"/>
    </location>
</feature>
<proteinExistence type="predicted"/>
<keyword evidence="2" id="KW-0813">Transport</keyword>
<dbReference type="InterPro" id="IPR050866">
    <property type="entry name" value="CNG_cation_channel"/>
</dbReference>
<dbReference type="STRING" id="102285.A0A0R3T9H9"/>
<keyword evidence="3" id="KW-0812">Transmembrane</keyword>
<evidence type="ECO:0000256" key="7">
    <source>
        <dbReference type="ARBA" id="ARBA00023286"/>
    </source>
</evidence>
<dbReference type="WBParaSite" id="HNAJ_0000371801-mRNA-1">
    <property type="protein sequence ID" value="HNAJ_0000371801-mRNA-1"/>
    <property type="gene ID" value="HNAJ_0000371801"/>
</dbReference>
<keyword evidence="4" id="KW-1133">Transmembrane helix</keyword>
<keyword evidence="8" id="KW-0407">Ion channel</keyword>
<feature type="domain" description="Cyclic nucleotide-binding" evidence="11">
    <location>
        <begin position="1"/>
        <end position="70"/>
    </location>
</feature>
<organism evidence="12">
    <name type="scientific">Rodentolepis nana</name>
    <name type="common">Dwarf tapeworm</name>
    <name type="synonym">Hymenolepis nana</name>
    <dbReference type="NCBI Taxonomy" id="102285"/>
    <lineage>
        <taxon>Eukaryota</taxon>
        <taxon>Metazoa</taxon>
        <taxon>Spiralia</taxon>
        <taxon>Lophotrochozoa</taxon>
        <taxon>Platyhelminthes</taxon>
        <taxon>Cestoda</taxon>
        <taxon>Eucestoda</taxon>
        <taxon>Cyclophyllidea</taxon>
        <taxon>Hymenolepididae</taxon>
        <taxon>Rodentolepis</taxon>
    </lineage>
</organism>
<dbReference type="SUPFAM" id="SSF51206">
    <property type="entry name" value="cAMP-binding domain-like"/>
    <property type="match status" value="1"/>
</dbReference>
<dbReference type="GO" id="GO:0017071">
    <property type="term" value="C:intracellular cyclic nucleotide activated cation channel complex"/>
    <property type="evidence" value="ECO:0007669"/>
    <property type="project" value="TreeGrafter"/>
</dbReference>
<evidence type="ECO:0000256" key="9">
    <source>
        <dbReference type="SAM" id="Coils"/>
    </source>
</evidence>
<keyword evidence="6" id="KW-0472">Membrane</keyword>
<evidence type="ECO:0000256" key="10">
    <source>
        <dbReference type="SAM" id="MobiDB-lite"/>
    </source>
</evidence>
<evidence type="ECO:0000256" key="1">
    <source>
        <dbReference type="ARBA" id="ARBA00004141"/>
    </source>
</evidence>
<dbReference type="InterPro" id="IPR000595">
    <property type="entry name" value="cNMP-bd_dom"/>
</dbReference>
<protein>
    <submittedName>
        <fullName evidence="12">Cyclic nucleotide-binding domain-containing protein</fullName>
    </submittedName>
</protein>
<feature type="coiled-coil region" evidence="9">
    <location>
        <begin position="77"/>
        <end position="105"/>
    </location>
</feature>
<accession>A0A0R3T9H9</accession>
<dbReference type="InterPro" id="IPR014710">
    <property type="entry name" value="RmlC-like_jellyroll"/>
</dbReference>
<comment type="subcellular location">
    <subcellularLocation>
        <location evidence="1">Membrane</location>
        <topology evidence="1">Multi-pass membrane protein</topology>
    </subcellularLocation>
</comment>
<evidence type="ECO:0000256" key="4">
    <source>
        <dbReference type="ARBA" id="ARBA00022989"/>
    </source>
</evidence>
<dbReference type="GO" id="GO:0044877">
    <property type="term" value="F:protein-containing complex binding"/>
    <property type="evidence" value="ECO:0007669"/>
    <property type="project" value="TreeGrafter"/>
</dbReference>
<dbReference type="GO" id="GO:0005886">
    <property type="term" value="C:plasma membrane"/>
    <property type="evidence" value="ECO:0007669"/>
    <property type="project" value="TreeGrafter"/>
</dbReference>
<evidence type="ECO:0000256" key="8">
    <source>
        <dbReference type="ARBA" id="ARBA00023303"/>
    </source>
</evidence>
<dbReference type="PANTHER" id="PTHR45638:SF1">
    <property type="entry name" value="CYCLIC NUCLEOTIDE-GATED ION CHANNEL SUBUNIT B, ISOFORM A"/>
    <property type="match status" value="1"/>
</dbReference>
<evidence type="ECO:0000313" key="12">
    <source>
        <dbReference type="WBParaSite" id="HNAJ_0000371801-mRNA-1"/>
    </source>
</evidence>
<evidence type="ECO:0000256" key="6">
    <source>
        <dbReference type="ARBA" id="ARBA00023136"/>
    </source>
</evidence>
<keyword evidence="5" id="KW-0406">Ion transport</keyword>
<dbReference type="Gene3D" id="2.60.120.10">
    <property type="entry name" value="Jelly Rolls"/>
    <property type="match status" value="1"/>
</dbReference>
<keyword evidence="9" id="KW-0175">Coiled coil</keyword>
<sequence length="185" mass="21039">LEMYIVKQGYVEVVGGPNNSTVFVTLKEGSVFGEISLLAIKGKNVRTATVRSKGYSTLFRLTKSDFEEAMKNYPIAYKLLKRKAQKMLQKDKKKEEEEVMKKKEKGELGRTGSMEIIPDHRRLSSMPMVVDQVIERKRSMLLQKAIKLKIDLDDETTLNLDLSSLPDESEADIEFPEGVEFSDES</sequence>
<dbReference type="InterPro" id="IPR018490">
    <property type="entry name" value="cNMP-bd_dom_sf"/>
</dbReference>
<keyword evidence="7" id="KW-1071">Ligand-gated ion channel</keyword>
<dbReference type="Pfam" id="PF00027">
    <property type="entry name" value="cNMP_binding"/>
    <property type="match status" value="1"/>
</dbReference>
<dbReference type="InterPro" id="IPR018488">
    <property type="entry name" value="cNMP-bd_CS"/>
</dbReference>
<dbReference type="GO" id="GO:0005223">
    <property type="term" value="F:intracellularly cGMP-activated cation channel activity"/>
    <property type="evidence" value="ECO:0007669"/>
    <property type="project" value="TreeGrafter"/>
</dbReference>
<feature type="compositionally biased region" description="Acidic residues" evidence="10">
    <location>
        <begin position="167"/>
        <end position="185"/>
    </location>
</feature>
<dbReference type="PANTHER" id="PTHR45638">
    <property type="entry name" value="CYCLIC NUCLEOTIDE-GATED CATION CHANNEL SUBUNIT A"/>
    <property type="match status" value="1"/>
</dbReference>
<evidence type="ECO:0000256" key="2">
    <source>
        <dbReference type="ARBA" id="ARBA00022448"/>
    </source>
</evidence>
<dbReference type="GO" id="GO:0005222">
    <property type="term" value="F:intracellularly cAMP-activated cation channel activity"/>
    <property type="evidence" value="ECO:0007669"/>
    <property type="project" value="TreeGrafter"/>
</dbReference>
<evidence type="ECO:0000256" key="5">
    <source>
        <dbReference type="ARBA" id="ARBA00023065"/>
    </source>
</evidence>
<evidence type="ECO:0000259" key="11">
    <source>
        <dbReference type="PROSITE" id="PS50042"/>
    </source>
</evidence>
<dbReference type="CDD" id="cd00038">
    <property type="entry name" value="CAP_ED"/>
    <property type="match status" value="1"/>
</dbReference>
<name>A0A0R3T9H9_RODNA</name>
<dbReference type="AlphaFoldDB" id="A0A0R3T9H9"/>
<reference evidence="12" key="1">
    <citation type="submission" date="2017-02" db="UniProtKB">
        <authorList>
            <consortium name="WormBaseParasite"/>
        </authorList>
    </citation>
    <scope>IDENTIFICATION</scope>
</reference>
<dbReference type="GO" id="GO:0030553">
    <property type="term" value="F:cGMP binding"/>
    <property type="evidence" value="ECO:0007669"/>
    <property type="project" value="TreeGrafter"/>
</dbReference>
<evidence type="ECO:0000256" key="3">
    <source>
        <dbReference type="ARBA" id="ARBA00022692"/>
    </source>
</evidence>
<dbReference type="PROSITE" id="PS00889">
    <property type="entry name" value="CNMP_BINDING_2"/>
    <property type="match status" value="1"/>
</dbReference>
<dbReference type="PROSITE" id="PS50042">
    <property type="entry name" value="CNMP_BINDING_3"/>
    <property type="match status" value="1"/>
</dbReference>